<sequence length="231" mass="27074">MEIEVMLSETLFLEKELKDIDGFKRGTDYVEVTCGCTSRRYGDSMATLRVYASGKFLINCNCIPGCEADRMTPYEFEKHAEREGTSRWTSHIWVLIRDKKVPLWRTPLLKYYKHTANGASGSMRRNFHRDEFIRCSKCKKDRRFRLRNKEECRMYHDALLKKRWTCDDKPYDIITCKDEEERASRKNCRGCPRSSLCKGCTSCVCFGCLKCRFVDCSCRTCVDFMQNASPN</sequence>
<dbReference type="InterPro" id="IPR057011">
    <property type="entry name" value="ULT1/2_SAND"/>
</dbReference>
<evidence type="ECO:0000259" key="1">
    <source>
        <dbReference type="Pfam" id="PF23292"/>
    </source>
</evidence>
<dbReference type="Pfam" id="PF23292">
    <property type="entry name" value="SAND_ULT1"/>
    <property type="match status" value="1"/>
</dbReference>
<dbReference type="FunCoup" id="B9T641">
    <property type="interactions" value="2"/>
</dbReference>
<dbReference type="PANTHER" id="PTHR34053">
    <property type="entry name" value="PROTEIN ULTRAPETALA 1"/>
    <property type="match status" value="1"/>
</dbReference>
<dbReference type="GO" id="GO:0005829">
    <property type="term" value="C:cytosol"/>
    <property type="evidence" value="ECO:0000318"/>
    <property type="project" value="GO_Central"/>
</dbReference>
<evidence type="ECO:0000313" key="4">
    <source>
        <dbReference type="Proteomes" id="UP000008311"/>
    </source>
</evidence>
<dbReference type="EMBL" id="EQ974575">
    <property type="protein sequence ID" value="EEF28673.1"/>
    <property type="molecule type" value="Genomic_DNA"/>
</dbReference>
<name>B9T641_RICCO</name>
<dbReference type="Pfam" id="PF23293">
    <property type="entry name" value="zf_ULT1"/>
    <property type="match status" value="1"/>
</dbReference>
<keyword evidence="4" id="KW-1185">Reference proteome</keyword>
<dbReference type="InterPro" id="IPR020533">
    <property type="entry name" value="Developmental_reg_ULTRAPETALA"/>
</dbReference>
<dbReference type="GO" id="GO:0005634">
    <property type="term" value="C:nucleus"/>
    <property type="evidence" value="ECO:0000318"/>
    <property type="project" value="GO_Central"/>
</dbReference>
<dbReference type="InParanoid" id="B9T641"/>
<evidence type="ECO:0000313" key="3">
    <source>
        <dbReference type="EMBL" id="EEF28673.1"/>
    </source>
</evidence>
<organism evidence="3 4">
    <name type="scientific">Ricinus communis</name>
    <name type="common">Castor bean</name>
    <dbReference type="NCBI Taxonomy" id="3988"/>
    <lineage>
        <taxon>Eukaryota</taxon>
        <taxon>Viridiplantae</taxon>
        <taxon>Streptophyta</taxon>
        <taxon>Embryophyta</taxon>
        <taxon>Tracheophyta</taxon>
        <taxon>Spermatophyta</taxon>
        <taxon>Magnoliopsida</taxon>
        <taxon>eudicotyledons</taxon>
        <taxon>Gunneridae</taxon>
        <taxon>Pentapetalae</taxon>
        <taxon>rosids</taxon>
        <taxon>fabids</taxon>
        <taxon>Malpighiales</taxon>
        <taxon>Euphorbiaceae</taxon>
        <taxon>Acalyphoideae</taxon>
        <taxon>Acalypheae</taxon>
        <taxon>Ricinus</taxon>
    </lineage>
</organism>
<dbReference type="eggNOG" id="ENOG502QUIK">
    <property type="taxonomic scope" value="Eukaryota"/>
</dbReference>
<dbReference type="AlphaFoldDB" id="B9T641"/>
<reference evidence="4" key="1">
    <citation type="journal article" date="2010" name="Nat. Biotechnol.">
        <title>Draft genome sequence of the oilseed species Ricinus communis.</title>
        <authorList>
            <person name="Chan A.P."/>
            <person name="Crabtree J."/>
            <person name="Zhao Q."/>
            <person name="Lorenzi H."/>
            <person name="Orvis J."/>
            <person name="Puiu D."/>
            <person name="Melake-Berhan A."/>
            <person name="Jones K.M."/>
            <person name="Redman J."/>
            <person name="Chen G."/>
            <person name="Cahoon E.B."/>
            <person name="Gedil M."/>
            <person name="Stanke M."/>
            <person name="Haas B.J."/>
            <person name="Wortman J.R."/>
            <person name="Fraser-Liggett C.M."/>
            <person name="Ravel J."/>
            <person name="Rabinowicz P.D."/>
        </authorList>
    </citation>
    <scope>NUCLEOTIDE SEQUENCE [LARGE SCALE GENOMIC DNA]</scope>
    <source>
        <strain evidence="4">cv. Hale</strain>
    </source>
</reference>
<proteinExistence type="predicted"/>
<dbReference type="Proteomes" id="UP000008311">
    <property type="component" value="Unassembled WGS sequence"/>
</dbReference>
<dbReference type="PANTHER" id="PTHR34053:SF2">
    <property type="entry name" value="SAND DOMAIN-CONTAINING PROTEIN"/>
    <property type="match status" value="1"/>
</dbReference>
<feature type="domain" description="ULTRAPETALA1/2 SAND" evidence="1">
    <location>
        <begin position="20"/>
        <end position="112"/>
    </location>
</feature>
<evidence type="ECO:0000259" key="2">
    <source>
        <dbReference type="Pfam" id="PF23293"/>
    </source>
</evidence>
<accession>B9T641</accession>
<gene>
    <name evidence="3" type="ORF">RCOM_0380560</name>
</gene>
<protein>
    <submittedName>
        <fullName evidence="3">Protein ULTRAPETALA2, putative</fullName>
    </submittedName>
</protein>
<dbReference type="STRING" id="3988.B9T641"/>
<dbReference type="InterPro" id="IPR057012">
    <property type="entry name" value="ULT1/2_Znf"/>
</dbReference>
<feature type="domain" description="ULTRAPETALA1/2 zinc finger" evidence="2">
    <location>
        <begin position="128"/>
        <end position="226"/>
    </location>
</feature>